<protein>
    <submittedName>
        <fullName evidence="2 3">Uncharacterized protein</fullName>
    </submittedName>
</protein>
<keyword evidence="1" id="KW-0812">Transmembrane</keyword>
<dbReference type="AlphaFoldDB" id="A0A2K2DP88"/>
<dbReference type="EMBL" id="CM000880">
    <property type="protein sequence ID" value="PNT76089.1"/>
    <property type="molecule type" value="Genomic_DNA"/>
</dbReference>
<proteinExistence type="predicted"/>
<reference evidence="3" key="3">
    <citation type="submission" date="2018-08" db="UniProtKB">
        <authorList>
            <consortium name="EnsemblPlants"/>
        </authorList>
    </citation>
    <scope>IDENTIFICATION</scope>
    <source>
        <strain evidence="3">cv. Bd21</strain>
    </source>
</reference>
<evidence type="ECO:0000313" key="2">
    <source>
        <dbReference type="EMBL" id="PNT76089.1"/>
    </source>
</evidence>
<dbReference type="InParanoid" id="A0A2K2DP88"/>
<evidence type="ECO:0000313" key="3">
    <source>
        <dbReference type="EnsemblPlants" id="PNT76089"/>
    </source>
</evidence>
<dbReference type="Gramene" id="PNT76089">
    <property type="protein sequence ID" value="PNT76089"/>
    <property type="gene ID" value="BRADI_1g43937v3"/>
</dbReference>
<name>A0A2K2DP88_BRADI</name>
<dbReference type="PANTHER" id="PTHR33075:SF7">
    <property type="entry name" value="OS02G0303350 PROTEIN"/>
    <property type="match status" value="1"/>
</dbReference>
<feature type="transmembrane region" description="Helical" evidence="1">
    <location>
        <begin position="119"/>
        <end position="138"/>
    </location>
</feature>
<evidence type="ECO:0000313" key="4">
    <source>
        <dbReference type="Proteomes" id="UP000008810"/>
    </source>
</evidence>
<reference evidence="2" key="2">
    <citation type="submission" date="2017-06" db="EMBL/GenBank/DDBJ databases">
        <title>WGS assembly of Brachypodium distachyon.</title>
        <authorList>
            <consortium name="The International Brachypodium Initiative"/>
            <person name="Lucas S."/>
            <person name="Harmon-Smith M."/>
            <person name="Lail K."/>
            <person name="Tice H."/>
            <person name="Grimwood J."/>
            <person name="Bruce D."/>
            <person name="Barry K."/>
            <person name="Shu S."/>
            <person name="Lindquist E."/>
            <person name="Wang M."/>
            <person name="Pitluck S."/>
            <person name="Vogel J.P."/>
            <person name="Garvin D.F."/>
            <person name="Mockler T.C."/>
            <person name="Schmutz J."/>
            <person name="Rokhsar D."/>
            <person name="Bevan M.W."/>
        </authorList>
    </citation>
    <scope>NUCLEOTIDE SEQUENCE</scope>
    <source>
        <strain evidence="2">Bd21</strain>
    </source>
</reference>
<reference evidence="2 3" key="1">
    <citation type="journal article" date="2010" name="Nature">
        <title>Genome sequencing and analysis of the model grass Brachypodium distachyon.</title>
        <authorList>
            <consortium name="International Brachypodium Initiative"/>
        </authorList>
    </citation>
    <scope>NUCLEOTIDE SEQUENCE [LARGE SCALE GENOMIC DNA]</scope>
    <source>
        <strain evidence="2 3">Bd21</strain>
    </source>
</reference>
<dbReference type="Proteomes" id="UP000008810">
    <property type="component" value="Chromosome 1"/>
</dbReference>
<accession>A0A2K2DP88</accession>
<gene>
    <name evidence="2" type="ORF">BRADI_1g43937v3</name>
</gene>
<dbReference type="EnsemblPlants" id="PNT76089">
    <property type="protein sequence ID" value="PNT76089"/>
    <property type="gene ID" value="BRADI_1g43937v3"/>
</dbReference>
<keyword evidence="1" id="KW-0472">Membrane</keyword>
<keyword evidence="4" id="KW-1185">Reference proteome</keyword>
<sequence>MWLRRPGRLGTSPPWKTCTRHRRQLGVLRTLNLRNSIDRMDFTIDHSPAIKLRQTLWRRWHHHVTMPRSARPDFFMVASFGRCKFRLDEIPVANLLNVGGAPEEFRVGHIRDRTFRFSVTNHFTFTTVVVYFHLWGFWWP</sequence>
<keyword evidence="1" id="KW-1133">Transmembrane helix</keyword>
<evidence type="ECO:0000256" key="1">
    <source>
        <dbReference type="SAM" id="Phobius"/>
    </source>
</evidence>
<dbReference type="PANTHER" id="PTHR33075">
    <property type="entry name" value="OS02G0499800 PROTEIN"/>
    <property type="match status" value="1"/>
</dbReference>
<organism evidence="2">
    <name type="scientific">Brachypodium distachyon</name>
    <name type="common">Purple false brome</name>
    <name type="synonym">Trachynia distachya</name>
    <dbReference type="NCBI Taxonomy" id="15368"/>
    <lineage>
        <taxon>Eukaryota</taxon>
        <taxon>Viridiplantae</taxon>
        <taxon>Streptophyta</taxon>
        <taxon>Embryophyta</taxon>
        <taxon>Tracheophyta</taxon>
        <taxon>Spermatophyta</taxon>
        <taxon>Magnoliopsida</taxon>
        <taxon>Liliopsida</taxon>
        <taxon>Poales</taxon>
        <taxon>Poaceae</taxon>
        <taxon>BOP clade</taxon>
        <taxon>Pooideae</taxon>
        <taxon>Stipodae</taxon>
        <taxon>Brachypodieae</taxon>
        <taxon>Brachypodium</taxon>
    </lineage>
</organism>